<evidence type="ECO:0000256" key="1">
    <source>
        <dbReference type="SAM" id="Phobius"/>
    </source>
</evidence>
<evidence type="ECO:0000313" key="3">
    <source>
        <dbReference type="WBParaSite" id="Hba_06104"/>
    </source>
</evidence>
<keyword evidence="1" id="KW-0812">Transmembrane</keyword>
<organism evidence="2 3">
    <name type="scientific">Heterorhabditis bacteriophora</name>
    <name type="common">Entomopathogenic nematode worm</name>
    <dbReference type="NCBI Taxonomy" id="37862"/>
    <lineage>
        <taxon>Eukaryota</taxon>
        <taxon>Metazoa</taxon>
        <taxon>Ecdysozoa</taxon>
        <taxon>Nematoda</taxon>
        <taxon>Chromadorea</taxon>
        <taxon>Rhabditida</taxon>
        <taxon>Rhabditina</taxon>
        <taxon>Rhabditomorpha</taxon>
        <taxon>Strongyloidea</taxon>
        <taxon>Heterorhabditidae</taxon>
        <taxon>Heterorhabditis</taxon>
    </lineage>
</organism>
<evidence type="ECO:0000313" key="2">
    <source>
        <dbReference type="Proteomes" id="UP000095283"/>
    </source>
</evidence>
<keyword evidence="2" id="KW-1185">Reference proteome</keyword>
<sequence>MMMLSSYGVIATTFLIFINTSYREFLCGKLKEFGNSAIYGNFLSSMKKLILDRYYSYDSHRFRINEHVWSESESTSSPSCVLHLRAHGSVSFCSSATFHLYLIIVLVFIVFFQNFYTDILAHHQGRLNFFFDY</sequence>
<proteinExistence type="predicted"/>
<protein>
    <submittedName>
        <fullName evidence="3">Uncharacterized protein</fullName>
    </submittedName>
</protein>
<reference evidence="3" key="1">
    <citation type="submission" date="2016-11" db="UniProtKB">
        <authorList>
            <consortium name="WormBaseParasite"/>
        </authorList>
    </citation>
    <scope>IDENTIFICATION</scope>
</reference>
<keyword evidence="1" id="KW-0472">Membrane</keyword>
<dbReference type="WBParaSite" id="Hba_06104">
    <property type="protein sequence ID" value="Hba_06104"/>
    <property type="gene ID" value="Hba_06104"/>
</dbReference>
<name>A0A1I7WLT1_HETBA</name>
<dbReference type="AlphaFoldDB" id="A0A1I7WLT1"/>
<feature type="transmembrane region" description="Helical" evidence="1">
    <location>
        <begin position="98"/>
        <end position="116"/>
    </location>
</feature>
<accession>A0A1I7WLT1</accession>
<keyword evidence="1" id="KW-1133">Transmembrane helix</keyword>
<dbReference type="Proteomes" id="UP000095283">
    <property type="component" value="Unplaced"/>
</dbReference>